<accession>A0ABW2NK60</accession>
<keyword evidence="3" id="KW-1185">Reference proteome</keyword>
<feature type="region of interest" description="Disordered" evidence="1">
    <location>
        <begin position="178"/>
        <end position="204"/>
    </location>
</feature>
<dbReference type="InterPro" id="IPR019076">
    <property type="entry name" value="Spore_lipoprot_YhcN/YlaJ-like"/>
</dbReference>
<comment type="caution">
    <text evidence="2">The sequence shown here is derived from an EMBL/GenBank/DDBJ whole genome shotgun (WGS) entry which is preliminary data.</text>
</comment>
<evidence type="ECO:0000313" key="2">
    <source>
        <dbReference type="EMBL" id="MFC7370879.1"/>
    </source>
</evidence>
<protein>
    <submittedName>
        <fullName evidence="2">YhcN/YlaJ family sporulation lipoprotein</fullName>
    </submittedName>
</protein>
<proteinExistence type="predicted"/>
<organism evidence="2 3">
    <name type="scientific">Fictibacillus iocasae</name>
    <dbReference type="NCBI Taxonomy" id="2715437"/>
    <lineage>
        <taxon>Bacteria</taxon>
        <taxon>Bacillati</taxon>
        <taxon>Bacillota</taxon>
        <taxon>Bacilli</taxon>
        <taxon>Bacillales</taxon>
        <taxon>Fictibacillaceae</taxon>
        <taxon>Fictibacillus</taxon>
    </lineage>
</organism>
<evidence type="ECO:0000256" key="1">
    <source>
        <dbReference type="SAM" id="MobiDB-lite"/>
    </source>
</evidence>
<dbReference type="Pfam" id="PF09580">
    <property type="entry name" value="Spore_YhcN_YlaJ"/>
    <property type="match status" value="1"/>
</dbReference>
<sequence>MMRYITGFLLSALLLSGCGGNDKEKAGDEYKFSKMNVTDENRIGQNMNYSDFGYMRHKEGDKVKTGNSVPYLNRQKLADMISDMSLQLPGIKDVGTYVTDEEVLIAYRTTNKDRNAAADQIKMTAFAVVPRYYHVYVSDEKGMIDKIEQYQALNNDTENIEGIIDELIAQMKQAPQGKKWNYGENENGEMNGESNNMRGKMSGK</sequence>
<dbReference type="EMBL" id="JBHTCP010000009">
    <property type="protein sequence ID" value="MFC7370879.1"/>
    <property type="molecule type" value="Genomic_DNA"/>
</dbReference>
<reference evidence="3" key="1">
    <citation type="journal article" date="2019" name="Int. J. Syst. Evol. Microbiol.">
        <title>The Global Catalogue of Microorganisms (GCM) 10K type strain sequencing project: providing services to taxonomists for standard genome sequencing and annotation.</title>
        <authorList>
            <consortium name="The Broad Institute Genomics Platform"/>
            <consortium name="The Broad Institute Genome Sequencing Center for Infectious Disease"/>
            <person name="Wu L."/>
            <person name="Ma J."/>
        </authorList>
    </citation>
    <scope>NUCLEOTIDE SEQUENCE [LARGE SCALE GENOMIC DNA]</scope>
    <source>
        <strain evidence="3">NBRC 106396</strain>
    </source>
</reference>
<name>A0ABW2NK60_9BACL</name>
<gene>
    <name evidence="2" type="ORF">ACFQPF_04260</name>
</gene>
<keyword evidence="2" id="KW-0449">Lipoprotein</keyword>
<evidence type="ECO:0000313" key="3">
    <source>
        <dbReference type="Proteomes" id="UP001596549"/>
    </source>
</evidence>
<dbReference type="PROSITE" id="PS51257">
    <property type="entry name" value="PROKAR_LIPOPROTEIN"/>
    <property type="match status" value="1"/>
</dbReference>
<dbReference type="RefSeq" id="WP_379746902.1">
    <property type="nucleotide sequence ID" value="NZ_JBHTCP010000009.1"/>
</dbReference>
<dbReference type="Proteomes" id="UP001596549">
    <property type="component" value="Unassembled WGS sequence"/>
</dbReference>
<feature type="compositionally biased region" description="Low complexity" evidence="1">
    <location>
        <begin position="182"/>
        <end position="204"/>
    </location>
</feature>